<gene>
    <name evidence="4" type="ORF">OV287_02230</name>
</gene>
<evidence type="ECO:0000313" key="4">
    <source>
        <dbReference type="EMBL" id="MCY1073289.1"/>
    </source>
</evidence>
<evidence type="ECO:0000313" key="5">
    <source>
        <dbReference type="Proteomes" id="UP001207654"/>
    </source>
</evidence>
<dbReference type="InterPro" id="IPR000182">
    <property type="entry name" value="GNAT_dom"/>
</dbReference>
<reference evidence="4 5" key="1">
    <citation type="submission" date="2022-11" db="EMBL/GenBank/DDBJ databases">
        <title>Minimal conservation of predation-associated metabolite biosynthetic gene clusters underscores biosynthetic potential of Myxococcota including descriptions for ten novel species: Archangium lansinium sp. nov., Myxococcus landrumus sp. nov., Nannocystis bai.</title>
        <authorList>
            <person name="Ahearne A."/>
            <person name="Stevens C."/>
            <person name="Phillips K."/>
        </authorList>
    </citation>
    <scope>NUCLEOTIDE SEQUENCE [LARGE SCALE GENOMIC DNA]</scope>
    <source>
        <strain evidence="4 5">MIWBW</strain>
    </source>
</reference>
<dbReference type="InterPro" id="IPR016181">
    <property type="entry name" value="Acyl_CoA_acyltransferase"/>
</dbReference>
<dbReference type="Pfam" id="PF13508">
    <property type="entry name" value="Acetyltransf_7"/>
    <property type="match status" value="1"/>
</dbReference>
<dbReference type="PROSITE" id="PS51186">
    <property type="entry name" value="GNAT"/>
    <property type="match status" value="1"/>
</dbReference>
<keyword evidence="5" id="KW-1185">Reference proteome</keyword>
<accession>A0ABT3ZV56</accession>
<sequence length="159" mass="17808">MEAGWSIRKAGVEDLEDLVRLRLELLRSTRGVERLENEETLVDLTRRYLERAITAGRFHTWVAEAGGRLVACGGVMPFERPPVPGNMAGLEMHILNMYTEPGWRGRGVARALFSELMRFAREQGAGRICLHASAEGRPLYESVGFQPNPTALEWTPSSK</sequence>
<keyword evidence="2" id="KW-0012">Acyltransferase</keyword>
<evidence type="ECO:0000256" key="2">
    <source>
        <dbReference type="ARBA" id="ARBA00023315"/>
    </source>
</evidence>
<feature type="domain" description="N-acetyltransferase" evidence="3">
    <location>
        <begin position="5"/>
        <end position="159"/>
    </location>
</feature>
<comment type="caution">
    <text evidence="4">The sequence shown here is derived from an EMBL/GenBank/DDBJ whole genome shotgun (WGS) entry which is preliminary data.</text>
</comment>
<dbReference type="PANTHER" id="PTHR43877">
    <property type="entry name" value="AMINOALKYLPHOSPHONATE N-ACETYLTRANSFERASE-RELATED-RELATED"/>
    <property type="match status" value="1"/>
</dbReference>
<dbReference type="SUPFAM" id="SSF55729">
    <property type="entry name" value="Acyl-CoA N-acyltransferases (Nat)"/>
    <property type="match status" value="1"/>
</dbReference>
<evidence type="ECO:0000256" key="1">
    <source>
        <dbReference type="ARBA" id="ARBA00022679"/>
    </source>
</evidence>
<keyword evidence="1" id="KW-0808">Transferase</keyword>
<dbReference type="CDD" id="cd04301">
    <property type="entry name" value="NAT_SF"/>
    <property type="match status" value="1"/>
</dbReference>
<proteinExistence type="predicted"/>
<name>A0ABT3ZV56_9BACT</name>
<dbReference type="Proteomes" id="UP001207654">
    <property type="component" value="Unassembled WGS sequence"/>
</dbReference>
<organism evidence="4 5">
    <name type="scientific">Archangium lansingense</name>
    <dbReference type="NCBI Taxonomy" id="2995310"/>
    <lineage>
        <taxon>Bacteria</taxon>
        <taxon>Pseudomonadati</taxon>
        <taxon>Myxococcota</taxon>
        <taxon>Myxococcia</taxon>
        <taxon>Myxococcales</taxon>
        <taxon>Cystobacterineae</taxon>
        <taxon>Archangiaceae</taxon>
        <taxon>Archangium</taxon>
    </lineage>
</organism>
<dbReference type="Gene3D" id="3.40.630.30">
    <property type="match status" value="1"/>
</dbReference>
<dbReference type="EMBL" id="JAPNKA010000001">
    <property type="protein sequence ID" value="MCY1073289.1"/>
    <property type="molecule type" value="Genomic_DNA"/>
</dbReference>
<dbReference type="RefSeq" id="WP_267532302.1">
    <property type="nucleotide sequence ID" value="NZ_JAPNKA010000001.1"/>
</dbReference>
<dbReference type="InterPro" id="IPR050832">
    <property type="entry name" value="Bact_Acetyltransf"/>
</dbReference>
<protein>
    <submittedName>
        <fullName evidence="4">GNAT family N-acetyltransferase</fullName>
    </submittedName>
</protein>
<evidence type="ECO:0000259" key="3">
    <source>
        <dbReference type="PROSITE" id="PS51186"/>
    </source>
</evidence>